<reference evidence="1" key="1">
    <citation type="submission" date="2024-06" db="EMBL/GenBank/DDBJ databases">
        <authorList>
            <person name="Yerushalmy O."/>
            <person name="Alkalay-Oren S."/>
            <person name="Coppenhagn-Glazer S."/>
            <person name="Hazan R."/>
        </authorList>
    </citation>
    <scope>NUCLEOTIDE SEQUENCE</scope>
</reference>
<sequence>MNVLSGDRLQGLNEIARMADMRGQSKLCACWLAKSSSTRI</sequence>
<dbReference type="EMBL" id="PP931175">
    <property type="protein sequence ID" value="XCH45263.1"/>
    <property type="molecule type" value="Genomic_DNA"/>
</dbReference>
<accession>A0AAU8GSU1</accession>
<name>A0AAU8GSU1_9VIRU</name>
<protein>
    <submittedName>
        <fullName evidence="1">Uncharacterized protein</fullName>
    </submittedName>
</protein>
<evidence type="ECO:0000313" key="1">
    <source>
        <dbReference type="EMBL" id="XCH45263.1"/>
    </source>
</evidence>
<organism evidence="1">
    <name type="scientific">Pseudomonas phage PACT201</name>
    <dbReference type="NCBI Taxonomy" id="3230130"/>
    <lineage>
        <taxon>Viruses</taxon>
    </lineage>
</organism>
<proteinExistence type="predicted"/>